<comment type="caution">
    <text evidence="1">The sequence shown here is derived from an EMBL/GenBank/DDBJ whole genome shotgun (WGS) entry which is preliminary data.</text>
</comment>
<evidence type="ECO:0008006" key="3">
    <source>
        <dbReference type="Google" id="ProtNLM"/>
    </source>
</evidence>
<dbReference type="Proteomes" id="UP000275232">
    <property type="component" value="Unassembled WGS sequence"/>
</dbReference>
<gene>
    <name evidence="1" type="ORF">EG799_01670</name>
</gene>
<dbReference type="RefSeq" id="WP_123877987.1">
    <property type="nucleotide sequence ID" value="NZ_RPFZ01000001.1"/>
</dbReference>
<evidence type="ECO:0000313" key="2">
    <source>
        <dbReference type="Proteomes" id="UP000275232"/>
    </source>
</evidence>
<dbReference type="EMBL" id="RPFZ01000001">
    <property type="protein sequence ID" value="RPF70479.1"/>
    <property type="molecule type" value="Genomic_DNA"/>
</dbReference>
<dbReference type="AlphaFoldDB" id="A0A3N5CV36"/>
<evidence type="ECO:0000313" key="1">
    <source>
        <dbReference type="EMBL" id="RPF70479.1"/>
    </source>
</evidence>
<protein>
    <recommendedName>
        <fullName evidence="3">AlpA family phage regulatory protein</fullName>
    </recommendedName>
</protein>
<dbReference type="OrthoDB" id="7575387at2"/>
<proteinExistence type="predicted"/>
<organism evidence="1 2">
    <name type="scientific">Aurantiacibacter spongiae</name>
    <dbReference type="NCBI Taxonomy" id="2488860"/>
    <lineage>
        <taxon>Bacteria</taxon>
        <taxon>Pseudomonadati</taxon>
        <taxon>Pseudomonadota</taxon>
        <taxon>Alphaproteobacteria</taxon>
        <taxon>Sphingomonadales</taxon>
        <taxon>Erythrobacteraceae</taxon>
        <taxon>Aurantiacibacter</taxon>
    </lineage>
</organism>
<sequence length="76" mass="8620">MNERWPHMMKVDTAASYCDLSRSAFLGEVGKGRLPSPINLGGRDHWFRPALDKSLAILAGEAEIPDYRKELQERYG</sequence>
<reference evidence="1 2" key="1">
    <citation type="submission" date="2018-11" db="EMBL/GenBank/DDBJ databases">
        <title>Erythrobacter spongiae sp. nov., isolated from a marine sponge.</title>
        <authorList>
            <person name="Zhuang L."/>
            <person name="Luo L."/>
        </authorList>
    </citation>
    <scope>NUCLEOTIDE SEQUENCE [LARGE SCALE GENOMIC DNA]</scope>
    <source>
        <strain evidence="1 2">HN-E23</strain>
    </source>
</reference>
<name>A0A3N5CV36_9SPHN</name>
<accession>A0A3N5CV36</accession>
<keyword evidence="2" id="KW-1185">Reference proteome</keyword>